<keyword evidence="1" id="KW-0812">Transmembrane</keyword>
<dbReference type="AlphaFoldDB" id="A0A7W9FKL0"/>
<evidence type="ECO:0000313" key="3">
    <source>
        <dbReference type="EMBL" id="MBB5752665.1"/>
    </source>
</evidence>
<dbReference type="PROSITE" id="PS50042">
    <property type="entry name" value="CNMP_BINDING_3"/>
    <property type="match status" value="1"/>
</dbReference>
<dbReference type="InterPro" id="IPR000595">
    <property type="entry name" value="cNMP-bd_dom"/>
</dbReference>
<protein>
    <submittedName>
        <fullName evidence="3">CRP-like cAMP-binding protein</fullName>
    </submittedName>
</protein>
<reference evidence="3 4" key="1">
    <citation type="submission" date="2020-08" db="EMBL/GenBank/DDBJ databases">
        <title>Genomic Encyclopedia of Type Strains, Phase IV (KMG-IV): sequencing the most valuable type-strain genomes for metagenomic binning, comparative biology and taxonomic classification.</title>
        <authorList>
            <person name="Goeker M."/>
        </authorList>
    </citation>
    <scope>NUCLEOTIDE SEQUENCE [LARGE SCALE GENOMIC DNA]</scope>
    <source>
        <strain evidence="3 4">DSM 16268</strain>
    </source>
</reference>
<keyword evidence="1" id="KW-1133">Transmembrane helix</keyword>
<proteinExistence type="predicted"/>
<dbReference type="RefSeq" id="WP_183854665.1">
    <property type="nucleotide sequence ID" value="NZ_JACHOO010000003.1"/>
</dbReference>
<dbReference type="Pfam" id="PF04831">
    <property type="entry name" value="POPDC1-3"/>
    <property type="match status" value="1"/>
</dbReference>
<keyword evidence="1" id="KW-0472">Membrane</keyword>
<dbReference type="InterPro" id="IPR018490">
    <property type="entry name" value="cNMP-bd_dom_sf"/>
</dbReference>
<gene>
    <name evidence="3" type="ORF">GGQ63_001719</name>
</gene>
<evidence type="ECO:0000313" key="4">
    <source>
        <dbReference type="Proteomes" id="UP000523821"/>
    </source>
</evidence>
<dbReference type="SUPFAM" id="SSF51206">
    <property type="entry name" value="cAMP-binding domain-like"/>
    <property type="match status" value="1"/>
</dbReference>
<name>A0A7W9FKL0_9HYPH</name>
<comment type="caution">
    <text evidence="3">The sequence shown here is derived from an EMBL/GenBank/DDBJ whole genome shotgun (WGS) entry which is preliminary data.</text>
</comment>
<organism evidence="3 4">
    <name type="scientific">Prosthecomicrobium pneumaticum</name>
    <dbReference type="NCBI Taxonomy" id="81895"/>
    <lineage>
        <taxon>Bacteria</taxon>
        <taxon>Pseudomonadati</taxon>
        <taxon>Pseudomonadota</taxon>
        <taxon>Alphaproteobacteria</taxon>
        <taxon>Hyphomicrobiales</taxon>
        <taxon>Kaistiaceae</taxon>
        <taxon>Prosthecomicrobium</taxon>
    </lineage>
</organism>
<dbReference type="Gene3D" id="2.60.120.10">
    <property type="entry name" value="Jelly Rolls"/>
    <property type="match status" value="1"/>
</dbReference>
<dbReference type="CDD" id="cd00038">
    <property type="entry name" value="CAP_ED"/>
    <property type="match status" value="1"/>
</dbReference>
<sequence>MSLVLFHLANAIAFLAFLFRDQLYLRAITVVSMVLQSVYYFTIVGGPLYNPLFWKAVTFLLNAGMIVLLFRDRIGYGIDPRTRPLYDQLEVLSYGQFRRLLAAGRRIDGPAALIEEGKRPGALYFVLSGEAEVRKNGETLAVGPHIFLGEIAFLTGGTASASVRLAEDAHCLAWDVAALRTLMAKERAIDIALRGLMNRDLAAKTARSALGPSVDRRKAAGDQIAV</sequence>
<dbReference type="Proteomes" id="UP000523821">
    <property type="component" value="Unassembled WGS sequence"/>
</dbReference>
<evidence type="ECO:0000259" key="2">
    <source>
        <dbReference type="PROSITE" id="PS50042"/>
    </source>
</evidence>
<dbReference type="InterPro" id="IPR055272">
    <property type="entry name" value="POPDC1-3_dom"/>
</dbReference>
<evidence type="ECO:0000256" key="1">
    <source>
        <dbReference type="SAM" id="Phobius"/>
    </source>
</evidence>
<dbReference type="InterPro" id="IPR014710">
    <property type="entry name" value="RmlC-like_jellyroll"/>
</dbReference>
<dbReference type="EMBL" id="JACHOO010000003">
    <property type="protein sequence ID" value="MBB5752665.1"/>
    <property type="molecule type" value="Genomic_DNA"/>
</dbReference>
<feature type="domain" description="Cyclic nucleotide-binding" evidence="2">
    <location>
        <begin position="113"/>
        <end position="183"/>
    </location>
</feature>
<keyword evidence="4" id="KW-1185">Reference proteome</keyword>
<accession>A0A7W9FKL0</accession>
<dbReference type="Pfam" id="PF00027">
    <property type="entry name" value="cNMP_binding"/>
    <property type="match status" value="1"/>
</dbReference>
<feature type="transmembrane region" description="Helical" evidence="1">
    <location>
        <begin position="51"/>
        <end position="70"/>
    </location>
</feature>